<dbReference type="InterPro" id="IPR000182">
    <property type="entry name" value="GNAT_dom"/>
</dbReference>
<dbReference type="GeneID" id="30993336"/>
<dbReference type="InterPro" id="IPR016181">
    <property type="entry name" value="Acyl_CoA_acyltransferase"/>
</dbReference>
<evidence type="ECO:0000313" key="3">
    <source>
        <dbReference type="EMBL" id="ODV66731.1"/>
    </source>
</evidence>
<dbReference type="CDD" id="cd04301">
    <property type="entry name" value="NAT_SF"/>
    <property type="match status" value="1"/>
</dbReference>
<dbReference type="Gene3D" id="3.40.630.30">
    <property type="match status" value="1"/>
</dbReference>
<dbReference type="STRING" id="984485.A0A1E4RHN4"/>
<protein>
    <recommendedName>
        <fullName evidence="2">N-acetyltransferase domain-containing protein</fullName>
    </recommendedName>
</protein>
<dbReference type="Proteomes" id="UP000095085">
    <property type="component" value="Unassembled WGS sequence"/>
</dbReference>
<accession>A0A1E4RHN4</accession>
<proteinExistence type="predicted"/>
<dbReference type="PANTHER" id="PTHR42791:SF1">
    <property type="entry name" value="N-ACETYLTRANSFERASE DOMAIN-CONTAINING PROTEIN"/>
    <property type="match status" value="1"/>
</dbReference>
<name>A0A1E4RHN4_9ASCO</name>
<dbReference type="GO" id="GO:0016747">
    <property type="term" value="F:acyltransferase activity, transferring groups other than amino-acyl groups"/>
    <property type="evidence" value="ECO:0007669"/>
    <property type="project" value="InterPro"/>
</dbReference>
<dbReference type="AlphaFoldDB" id="A0A1E4RHN4"/>
<dbReference type="OrthoDB" id="410198at2759"/>
<evidence type="ECO:0000256" key="1">
    <source>
        <dbReference type="SAM" id="MobiDB-lite"/>
    </source>
</evidence>
<evidence type="ECO:0000313" key="4">
    <source>
        <dbReference type="Proteomes" id="UP000095085"/>
    </source>
</evidence>
<dbReference type="RefSeq" id="XP_020075798.1">
    <property type="nucleotide sequence ID" value="XM_020218786.1"/>
</dbReference>
<dbReference type="SUPFAM" id="SSF55729">
    <property type="entry name" value="Acyl-CoA N-acyltransferases (Nat)"/>
    <property type="match status" value="1"/>
</dbReference>
<dbReference type="InterPro" id="IPR052523">
    <property type="entry name" value="Trichothecene_AcTrans"/>
</dbReference>
<gene>
    <name evidence="3" type="ORF">HYPBUDRAFT_110812</name>
</gene>
<dbReference type="PROSITE" id="PS51186">
    <property type="entry name" value="GNAT"/>
    <property type="match status" value="1"/>
</dbReference>
<dbReference type="PANTHER" id="PTHR42791">
    <property type="entry name" value="GNAT FAMILY ACETYLTRANSFERASE"/>
    <property type="match status" value="1"/>
</dbReference>
<dbReference type="EMBL" id="KV454542">
    <property type="protein sequence ID" value="ODV66731.1"/>
    <property type="molecule type" value="Genomic_DNA"/>
</dbReference>
<feature type="compositionally biased region" description="Basic and acidic residues" evidence="1">
    <location>
        <begin position="1"/>
        <end position="13"/>
    </location>
</feature>
<evidence type="ECO:0000259" key="2">
    <source>
        <dbReference type="PROSITE" id="PS51186"/>
    </source>
</evidence>
<sequence length="263" mass="30130">MFAIQEDVHDSPNKGKPRLSRSQLNSGTVISSITIKEYKRAAKTLAKSFDKDPFVNYILNTEIEPLTLLKKQVKLDLFLSFFEYSVYDVISSNGLVLVVKDVQLEDDLISNQLKASEINKLPFLAVACFNFIDSNERMDDSLSFHPSSIKFNLFASLTKCRLKVFKDKFPLLNSIRDGVLTNLKLSRIWYLNDIGVLPHAQGNGYAKKLIQFTLDHHIKQDYCYLESSNIINRKFYEKLGFKIMKSFFIDDGEIIMDAMVNTA</sequence>
<organism evidence="3 4">
    <name type="scientific">Hyphopichia burtonii NRRL Y-1933</name>
    <dbReference type="NCBI Taxonomy" id="984485"/>
    <lineage>
        <taxon>Eukaryota</taxon>
        <taxon>Fungi</taxon>
        <taxon>Dikarya</taxon>
        <taxon>Ascomycota</taxon>
        <taxon>Saccharomycotina</taxon>
        <taxon>Pichiomycetes</taxon>
        <taxon>Debaryomycetaceae</taxon>
        <taxon>Hyphopichia</taxon>
    </lineage>
</organism>
<reference evidence="4" key="1">
    <citation type="submission" date="2016-05" db="EMBL/GenBank/DDBJ databases">
        <title>Comparative genomics of biotechnologically important yeasts.</title>
        <authorList>
            <consortium name="DOE Joint Genome Institute"/>
            <person name="Riley R."/>
            <person name="Haridas S."/>
            <person name="Wolfe K.H."/>
            <person name="Lopes M.R."/>
            <person name="Hittinger C.T."/>
            <person name="Goker M."/>
            <person name="Salamov A."/>
            <person name="Wisecaver J."/>
            <person name="Long T.M."/>
            <person name="Aerts A.L."/>
            <person name="Barry K."/>
            <person name="Choi C."/>
            <person name="Clum A."/>
            <person name="Coughlan A.Y."/>
            <person name="Deshpande S."/>
            <person name="Douglass A.P."/>
            <person name="Hanson S.J."/>
            <person name="Klenk H.-P."/>
            <person name="Labutti K."/>
            <person name="Lapidus A."/>
            <person name="Lindquist E."/>
            <person name="Lipzen A."/>
            <person name="Meier-Kolthoff J.P."/>
            <person name="Ohm R.A."/>
            <person name="Otillar R.P."/>
            <person name="Pangilinan J."/>
            <person name="Peng Y."/>
            <person name="Rokas A."/>
            <person name="Rosa C.A."/>
            <person name="Scheuner C."/>
            <person name="Sibirny A.A."/>
            <person name="Slot J.C."/>
            <person name="Stielow J.B."/>
            <person name="Sun H."/>
            <person name="Kurtzman C.P."/>
            <person name="Blackwell M."/>
            <person name="Grigoriev I.V."/>
            <person name="Jeffries T.W."/>
        </authorList>
    </citation>
    <scope>NUCLEOTIDE SEQUENCE [LARGE SCALE GENOMIC DNA]</scope>
    <source>
        <strain evidence="4">NRRL Y-1933</strain>
    </source>
</reference>
<dbReference type="Pfam" id="PF13508">
    <property type="entry name" value="Acetyltransf_7"/>
    <property type="match status" value="1"/>
</dbReference>
<feature type="region of interest" description="Disordered" evidence="1">
    <location>
        <begin position="1"/>
        <end position="23"/>
    </location>
</feature>
<feature type="domain" description="N-acetyltransferase" evidence="2">
    <location>
        <begin position="178"/>
        <end position="261"/>
    </location>
</feature>
<keyword evidence="4" id="KW-1185">Reference proteome</keyword>